<dbReference type="EMBL" id="FP885907">
    <property type="protein sequence ID" value="CBJ53419.1"/>
    <property type="molecule type" value="Genomic_DNA"/>
</dbReference>
<dbReference type="AlphaFoldDB" id="D8P3D3"/>
<feature type="compositionally biased region" description="Polar residues" evidence="1">
    <location>
        <begin position="9"/>
        <end position="20"/>
    </location>
</feature>
<evidence type="ECO:0000313" key="2">
    <source>
        <dbReference type="EMBL" id="CBJ53419.1"/>
    </source>
</evidence>
<keyword evidence="2" id="KW-0614">Plasmid</keyword>
<gene>
    <name evidence="2" type="ORF">RCFBP_mp10632</name>
</gene>
<evidence type="ECO:0000256" key="1">
    <source>
        <dbReference type="SAM" id="MobiDB-lite"/>
    </source>
</evidence>
<proteinExistence type="predicted"/>
<accession>D8P3D3</accession>
<reference evidence="2" key="1">
    <citation type="journal article" date="2010" name="BMC Genomics">
        <title>Genomes of three tomato pathogens within the Ralstonia solanacearum species complex reveal significant evolutionary divergence.</title>
        <authorList>
            <person name="Remenant B."/>
            <person name="Coupat-Goutaland B."/>
            <person name="Guidot A."/>
            <person name="Cellier G."/>
            <person name="Wicker E."/>
            <person name="Allen C."/>
            <person name="Fegan M."/>
            <person name="Pruvost O."/>
            <person name="Elbaz M."/>
            <person name="Calteau A."/>
            <person name="Salvignol G."/>
            <person name="Mornico D."/>
            <person name="Mangenot S."/>
            <person name="Barbe V."/>
            <person name="Medigue C."/>
            <person name="Prior P."/>
        </authorList>
    </citation>
    <scope>NUCLEOTIDE SEQUENCE [LARGE SCALE GENOMIC DNA]</scope>
    <source>
        <strain evidence="2">CFBP2957</strain>
        <plasmid evidence="2">RCFBPv3_mp</plasmid>
    </source>
</reference>
<organism evidence="2">
    <name type="scientific">Ralstonia solanacearum CFBP2957</name>
    <dbReference type="NCBI Taxonomy" id="859656"/>
    <lineage>
        <taxon>Bacteria</taxon>
        <taxon>Pseudomonadati</taxon>
        <taxon>Pseudomonadota</taxon>
        <taxon>Betaproteobacteria</taxon>
        <taxon>Burkholderiales</taxon>
        <taxon>Burkholderiaceae</taxon>
        <taxon>Ralstonia</taxon>
        <taxon>Ralstonia solanacearum species complex</taxon>
    </lineage>
</organism>
<protein>
    <submittedName>
        <fullName evidence="2">Uncharacterized protein</fullName>
    </submittedName>
</protein>
<geneLocation type="plasmid" evidence="2">
    <name>RCFBPv3_mp</name>
</geneLocation>
<sequence>MPSREIVFSTKSPGNSQNNYMKRIGSKFNSMTHKLNPFHQSDGSSGSSRERRKSSAPESLRQALPKRAITIREATSDDSWPSSPERENSAPSSPRAASSPPADFFHNLHQWIPENAPAVNWEARHGSTQSSSAHEQWAPPSGDFFHNLSPWVPDNAPPVHGYGASQPPAYHPPAHEQPASPAADFFSNLSPFIPENAPPFDWEAYTRNNRRD</sequence>
<feature type="region of interest" description="Disordered" evidence="1">
    <location>
        <begin position="1"/>
        <end position="187"/>
    </location>
</feature>
<name>D8P3D3_RALSL</name>
<reference evidence="2" key="2">
    <citation type="submission" date="2010-02" db="EMBL/GenBank/DDBJ databases">
        <authorList>
            <person name="Genoscope - CEA"/>
        </authorList>
    </citation>
    <scope>NUCLEOTIDE SEQUENCE</scope>
    <source>
        <strain evidence="2">CFBP2957</strain>
        <plasmid evidence="2">RCFBPv3_mp</plasmid>
    </source>
</reference>
<feature type="compositionally biased region" description="Low complexity" evidence="1">
    <location>
        <begin position="89"/>
        <end position="102"/>
    </location>
</feature>